<protein>
    <submittedName>
        <fullName evidence="1">Uncharacterized protein</fullName>
    </submittedName>
</protein>
<keyword evidence="2" id="KW-1185">Reference proteome</keyword>
<accession>A0A1X7HZM7</accession>
<name>A0A1X7HZM7_9CORY</name>
<dbReference type="AlphaFoldDB" id="A0A1X7HZM7"/>
<organism evidence="1 2">
    <name type="scientific">Corynebacterium pollutisoli</name>
    <dbReference type="NCBI Taxonomy" id="1610489"/>
    <lineage>
        <taxon>Bacteria</taxon>
        <taxon>Bacillati</taxon>
        <taxon>Actinomycetota</taxon>
        <taxon>Actinomycetes</taxon>
        <taxon>Mycobacteriales</taxon>
        <taxon>Corynebacteriaceae</taxon>
        <taxon>Corynebacterium</taxon>
    </lineage>
</organism>
<gene>
    <name evidence="1" type="ORF">SAMN06295981_0266</name>
</gene>
<proteinExistence type="predicted"/>
<sequence>MDAVTQFLLSAPLWLQIPLVMAVAVPLATVGAVALVRIVDTVSLAAERAWRATVGDN</sequence>
<reference evidence="2" key="1">
    <citation type="submission" date="2017-04" db="EMBL/GenBank/DDBJ databases">
        <authorList>
            <person name="Varghese N."/>
            <person name="Submissions S."/>
        </authorList>
    </citation>
    <scope>NUCLEOTIDE SEQUENCE [LARGE SCALE GENOMIC DNA]</scope>
    <source>
        <strain evidence="2">VDS</strain>
    </source>
</reference>
<dbReference type="RefSeq" id="WP_162841643.1">
    <property type="nucleotide sequence ID" value="NZ_FXAR01000001.1"/>
</dbReference>
<evidence type="ECO:0000313" key="2">
    <source>
        <dbReference type="Proteomes" id="UP000193309"/>
    </source>
</evidence>
<dbReference type="STRING" id="1610489.SAMN06295981_0266"/>
<dbReference type="Proteomes" id="UP000193309">
    <property type="component" value="Unassembled WGS sequence"/>
</dbReference>
<evidence type="ECO:0000313" key="1">
    <source>
        <dbReference type="EMBL" id="SMG07484.1"/>
    </source>
</evidence>
<dbReference type="EMBL" id="FXAR01000001">
    <property type="protein sequence ID" value="SMG07484.1"/>
    <property type="molecule type" value="Genomic_DNA"/>
</dbReference>